<dbReference type="RefSeq" id="WP_143249204.1">
    <property type="nucleotide sequence ID" value="NZ_MWWW01000045.1"/>
</dbReference>
<dbReference type="Proteomes" id="UP000216871">
    <property type="component" value="Unassembled WGS sequence"/>
</dbReference>
<dbReference type="NCBIfam" id="NF033550">
    <property type="entry name" value="transpos_ISL3"/>
    <property type="match status" value="1"/>
</dbReference>
<dbReference type="OrthoDB" id="3238779at2"/>
<sequence length="422" mass="47287">MPTISAGALKRMLSLPSNIVVRKPRIGEDPHGGTVVTVPVRPYANDMDRCAKCGRHGRPYDWLGTRRWRHLDLGCARLLLEYAPPRVACREHGVTVAMVPWARRKSAYTRDFEQQVAWLSVHAPRSAVSALMRIDWKSVGPVCKRVADDLRAEQGGGLFDGLRSIGVDETSYRKGHRYMTVVVDHDRGRVVWMHEGHGEGVFRLFFETLTEAQRASIRVVTGDGARWIDSCVGEFCPQAERILDGFHIVSWATDALDKVRTMVWREARRTGEARKGAKDPIKGARWALLKNESDLTAGQKARLEYIAGTNGTLWRAYKLKEELRMILRQPADEARVLLLRWSGKAASSGIDPFTGLGEKIGRRCEDIVRTIRSGLSNARLEAVNNKIKTTIKIGYGYRNLDNLIALVMLKCGGLDLTLPGHQ</sequence>
<feature type="domain" description="Transposase IS204/IS1001/IS1096/IS1165 DDE" evidence="1">
    <location>
        <begin position="165"/>
        <end position="405"/>
    </location>
</feature>
<evidence type="ECO:0000259" key="2">
    <source>
        <dbReference type="Pfam" id="PF13542"/>
    </source>
</evidence>
<dbReference type="Pfam" id="PF01610">
    <property type="entry name" value="DDE_Tnp_ISL3"/>
    <property type="match status" value="1"/>
</dbReference>
<dbReference type="PANTHER" id="PTHR33498">
    <property type="entry name" value="TRANSPOSASE FOR INSERTION SEQUENCE ELEMENT IS1557"/>
    <property type="match status" value="1"/>
</dbReference>
<keyword evidence="4" id="KW-1185">Reference proteome</keyword>
<reference evidence="3 4" key="1">
    <citation type="journal article" date="2017" name="BMC Genomics">
        <title>Comparative genomic and phylogenomic analyses of the Bifidobacteriaceae family.</title>
        <authorList>
            <person name="Lugli G.A."/>
            <person name="Milani C."/>
            <person name="Turroni F."/>
            <person name="Duranti S."/>
            <person name="Mancabelli L."/>
            <person name="Mangifesta M."/>
            <person name="Ferrario C."/>
            <person name="Modesto M."/>
            <person name="Mattarelli P."/>
            <person name="Jiri K."/>
            <person name="van Sinderen D."/>
            <person name="Ventura M."/>
        </authorList>
    </citation>
    <scope>NUCLEOTIDE SEQUENCE [LARGE SCALE GENOMIC DNA]</scope>
    <source>
        <strain evidence="3 4">DSM 100196</strain>
    </source>
</reference>
<protein>
    <submittedName>
        <fullName evidence="3">Transposase</fullName>
    </submittedName>
</protein>
<dbReference type="EMBL" id="MWWW01000045">
    <property type="protein sequence ID" value="OZG56649.1"/>
    <property type="molecule type" value="Genomic_DNA"/>
</dbReference>
<comment type="caution">
    <text evidence="3">The sequence shown here is derived from an EMBL/GenBank/DDBJ whole genome shotgun (WGS) entry which is preliminary data.</text>
</comment>
<dbReference type="PANTHER" id="PTHR33498:SF1">
    <property type="entry name" value="TRANSPOSASE FOR INSERTION SEQUENCE ELEMENT IS1557"/>
    <property type="match status" value="1"/>
</dbReference>
<evidence type="ECO:0000259" key="1">
    <source>
        <dbReference type="Pfam" id="PF01610"/>
    </source>
</evidence>
<evidence type="ECO:0000313" key="3">
    <source>
        <dbReference type="EMBL" id="OZG56649.1"/>
    </source>
</evidence>
<dbReference type="InterPro" id="IPR032877">
    <property type="entry name" value="Transposase_HTH"/>
</dbReference>
<proteinExistence type="predicted"/>
<gene>
    <name evidence="3" type="ORF">BMYO_2160</name>
</gene>
<name>A0A261FBX6_9BIFI</name>
<dbReference type="InterPro" id="IPR047951">
    <property type="entry name" value="Transpos_ISL3"/>
</dbReference>
<dbReference type="InterPro" id="IPR002560">
    <property type="entry name" value="Transposase_DDE"/>
</dbReference>
<dbReference type="Pfam" id="PF13542">
    <property type="entry name" value="HTH_Tnp_ISL3"/>
    <property type="match status" value="1"/>
</dbReference>
<evidence type="ECO:0000313" key="4">
    <source>
        <dbReference type="Proteomes" id="UP000216871"/>
    </source>
</evidence>
<feature type="domain" description="Transposase IS204/IS1001/IS1096/IS1165 helix-turn-helix" evidence="2">
    <location>
        <begin position="99"/>
        <end position="146"/>
    </location>
</feature>
<organism evidence="3 4">
    <name type="scientific">Bifidobacterium myosotis</name>
    <dbReference type="NCBI Taxonomy" id="1630166"/>
    <lineage>
        <taxon>Bacteria</taxon>
        <taxon>Bacillati</taxon>
        <taxon>Actinomycetota</taxon>
        <taxon>Actinomycetes</taxon>
        <taxon>Bifidobacteriales</taxon>
        <taxon>Bifidobacteriaceae</taxon>
        <taxon>Bifidobacterium</taxon>
    </lineage>
</organism>
<dbReference type="AlphaFoldDB" id="A0A261FBX6"/>
<accession>A0A261FBX6</accession>